<dbReference type="InterPro" id="IPR054098">
    <property type="entry name" value="NGO1945-like_C"/>
</dbReference>
<feature type="domain" description="Putative DNA-binding" evidence="1">
    <location>
        <begin position="7"/>
        <end position="92"/>
    </location>
</feature>
<dbReference type="Gene3D" id="3.90.930.50">
    <property type="match status" value="1"/>
</dbReference>
<reference evidence="3" key="1">
    <citation type="submission" date="2021-02" db="EMBL/GenBank/DDBJ databases">
        <title>PHA producing bacteria isolated from coastal sediment in Guangdong, Shenzhen.</title>
        <authorList>
            <person name="Zheng W."/>
            <person name="Yu S."/>
            <person name="Huang Y."/>
        </authorList>
    </citation>
    <scope>NUCLEOTIDE SEQUENCE</scope>
    <source>
        <strain evidence="3">TN14-10</strain>
    </source>
</reference>
<evidence type="ECO:0000259" key="2">
    <source>
        <dbReference type="Pfam" id="PF22106"/>
    </source>
</evidence>
<dbReference type="InterPro" id="IPR044922">
    <property type="entry name" value="DUF2063_N_sf"/>
</dbReference>
<gene>
    <name evidence="3" type="ORF">JYP50_08775</name>
</gene>
<sequence>MSALREAQMTMARYLRNPEAAPPPAGIEARRLKVYRELVYNNIEGFISSGFPVLRSLYDDGEWQGLVQSFIDNHRCGTPYFLEISQEFIQYLAERHRPRPCDAPFVAELAHYEWVELALDVAGDEPPAAPAADIDPLERRPRLSPVAWLLSYTFPVHRIGAANRPRESTGPTFLVVYRDRTDAVGFMELNAATARLLELVREDDGRCGADLLAQLADELQAEPAAVRDFGAEQLSQFARRGVIGFY</sequence>
<feature type="domain" description="NGO1945-like C-terminal" evidence="2">
    <location>
        <begin position="144"/>
        <end position="237"/>
    </location>
</feature>
<proteinExistence type="predicted"/>
<dbReference type="Pfam" id="PF22106">
    <property type="entry name" value="NGO1945_C"/>
    <property type="match status" value="1"/>
</dbReference>
<accession>A0A939IJV5</accession>
<protein>
    <submittedName>
        <fullName evidence="3">DNA-binding domain-containing protein</fullName>
    </submittedName>
</protein>
<dbReference type="RefSeq" id="WP_206560135.1">
    <property type="nucleotide sequence ID" value="NZ_JAFKCZ010000006.1"/>
</dbReference>
<dbReference type="Proteomes" id="UP000664303">
    <property type="component" value="Unassembled WGS sequence"/>
</dbReference>
<dbReference type="EMBL" id="JAFKCZ010000006">
    <property type="protein sequence ID" value="MBN7796681.1"/>
    <property type="molecule type" value="Genomic_DNA"/>
</dbReference>
<dbReference type="Gene3D" id="1.10.150.690">
    <property type="entry name" value="DUF2063"/>
    <property type="match status" value="1"/>
</dbReference>
<evidence type="ECO:0000313" key="4">
    <source>
        <dbReference type="Proteomes" id="UP000664303"/>
    </source>
</evidence>
<organism evidence="3 4">
    <name type="scientific">Parahaliea mediterranea</name>
    <dbReference type="NCBI Taxonomy" id="651086"/>
    <lineage>
        <taxon>Bacteria</taxon>
        <taxon>Pseudomonadati</taxon>
        <taxon>Pseudomonadota</taxon>
        <taxon>Gammaproteobacteria</taxon>
        <taxon>Cellvibrionales</taxon>
        <taxon>Halieaceae</taxon>
        <taxon>Parahaliea</taxon>
    </lineage>
</organism>
<comment type="caution">
    <text evidence="3">The sequence shown here is derived from an EMBL/GenBank/DDBJ whole genome shotgun (WGS) entry which is preliminary data.</text>
</comment>
<name>A0A939IJV5_9GAMM</name>
<dbReference type="GO" id="GO:0003677">
    <property type="term" value="F:DNA binding"/>
    <property type="evidence" value="ECO:0007669"/>
    <property type="project" value="UniProtKB-KW"/>
</dbReference>
<dbReference type="InterPro" id="IPR018640">
    <property type="entry name" value="DUF2063"/>
</dbReference>
<keyword evidence="3" id="KW-0238">DNA-binding</keyword>
<keyword evidence="4" id="KW-1185">Reference proteome</keyword>
<evidence type="ECO:0000259" key="1">
    <source>
        <dbReference type="Pfam" id="PF09836"/>
    </source>
</evidence>
<dbReference type="AlphaFoldDB" id="A0A939IJV5"/>
<evidence type="ECO:0000313" key="3">
    <source>
        <dbReference type="EMBL" id="MBN7796681.1"/>
    </source>
</evidence>
<dbReference type="Pfam" id="PF09836">
    <property type="entry name" value="DUF2063"/>
    <property type="match status" value="1"/>
</dbReference>